<dbReference type="EMBL" id="LZHX01000087">
    <property type="protein sequence ID" value="OBF14399.1"/>
    <property type="molecule type" value="Genomic_DNA"/>
</dbReference>
<protein>
    <recommendedName>
        <fullName evidence="3">Head-to-tail adaptor</fullName>
    </recommendedName>
</protein>
<organism evidence="1 2">
    <name type="scientific">Mycolicibacterium conceptionense</name>
    <dbReference type="NCBI Taxonomy" id="451644"/>
    <lineage>
        <taxon>Bacteria</taxon>
        <taxon>Bacillati</taxon>
        <taxon>Actinomycetota</taxon>
        <taxon>Actinomycetes</taxon>
        <taxon>Mycobacteriales</taxon>
        <taxon>Mycobacteriaceae</taxon>
        <taxon>Mycolicibacterium</taxon>
    </lineage>
</organism>
<evidence type="ECO:0000313" key="2">
    <source>
        <dbReference type="Proteomes" id="UP000093779"/>
    </source>
</evidence>
<dbReference type="Proteomes" id="UP000093779">
    <property type="component" value="Unassembled WGS sequence"/>
</dbReference>
<sequence length="126" mass="13221">MVLASSADVVARLGRPLTTDETARVTGLLEEASVMVEGWLQCVPDPVPDAVKIVVSRMVARVLTTAGAGPGPGVTGMQGAMGPFQMNRTYSPDATSGGVWLTRQDKTMLRPYGCRGKAGNVGTSKW</sequence>
<evidence type="ECO:0008006" key="3">
    <source>
        <dbReference type="Google" id="ProtNLM"/>
    </source>
</evidence>
<proteinExistence type="predicted"/>
<evidence type="ECO:0000313" key="1">
    <source>
        <dbReference type="EMBL" id="OBF14399.1"/>
    </source>
</evidence>
<accession>A0A1A1YK77</accession>
<comment type="caution">
    <text evidence="1">The sequence shown here is derived from an EMBL/GenBank/DDBJ whole genome shotgun (WGS) entry which is preliminary data.</text>
</comment>
<dbReference type="AlphaFoldDB" id="A0A1A1YK77"/>
<gene>
    <name evidence="1" type="ORF">A5726_24880</name>
</gene>
<name>A0A1A1YK77_9MYCO</name>
<reference evidence="1 2" key="1">
    <citation type="submission" date="2016-06" db="EMBL/GenBank/DDBJ databases">
        <authorList>
            <person name="Kjaerup R.B."/>
            <person name="Dalgaard T.S."/>
            <person name="Juul-Madsen H.R."/>
        </authorList>
    </citation>
    <scope>NUCLEOTIDE SEQUENCE [LARGE SCALE GENOMIC DNA]</scope>
    <source>
        <strain evidence="1 2">ACS1953</strain>
    </source>
</reference>